<dbReference type="GO" id="GO:0008270">
    <property type="term" value="F:zinc ion binding"/>
    <property type="evidence" value="ECO:0007669"/>
    <property type="project" value="UniProtKB-UniRule"/>
</dbReference>
<dbReference type="AlphaFoldDB" id="A0A7R9GAV5"/>
<evidence type="ECO:0000256" key="7">
    <source>
        <dbReference type="ARBA" id="ARBA00023015"/>
    </source>
</evidence>
<evidence type="ECO:0000313" key="16">
    <source>
        <dbReference type="EMBL" id="CAD7274284.1"/>
    </source>
</evidence>
<dbReference type="FunFam" id="3.40.50.410:FF:000015">
    <property type="entry name" value="General transcription factor IIH subunit 2"/>
    <property type="match status" value="1"/>
</dbReference>
<protein>
    <recommendedName>
        <fullName evidence="11">General transcription factor IIH subunit</fullName>
    </recommendedName>
</protein>
<gene>
    <name evidence="16" type="ORF">NMOB1V02_LOCUS2132</name>
</gene>
<keyword evidence="3 11" id="KW-0479">Metal-binding</keyword>
<dbReference type="InterPro" id="IPR046349">
    <property type="entry name" value="C1-like_sf"/>
</dbReference>
<evidence type="ECO:0000256" key="12">
    <source>
        <dbReference type="PIRSR" id="PIRSR015919-1"/>
    </source>
</evidence>
<dbReference type="SUPFAM" id="SSF53300">
    <property type="entry name" value="vWA-like"/>
    <property type="match status" value="1"/>
</dbReference>
<dbReference type="PROSITE" id="PS00028">
    <property type="entry name" value="ZINC_FINGER_C2H2_1"/>
    <property type="match status" value="1"/>
</dbReference>
<evidence type="ECO:0000256" key="8">
    <source>
        <dbReference type="ARBA" id="ARBA00023163"/>
    </source>
</evidence>
<evidence type="ECO:0000256" key="10">
    <source>
        <dbReference type="ARBA" id="ARBA00023242"/>
    </source>
</evidence>
<dbReference type="InterPro" id="IPR013083">
    <property type="entry name" value="Znf_RING/FYVE/PHD"/>
</dbReference>
<comment type="similarity">
    <text evidence="2 11">Belongs to the GTF2H2 family.</text>
</comment>
<dbReference type="Pfam" id="PF07975">
    <property type="entry name" value="C1_4"/>
    <property type="match status" value="1"/>
</dbReference>
<name>A0A7R9GAV5_9CRUS</name>
<dbReference type="PIRSF" id="PIRSF015919">
    <property type="entry name" value="TFIIH_SSL1"/>
    <property type="match status" value="1"/>
</dbReference>
<dbReference type="GO" id="GO:0006351">
    <property type="term" value="P:DNA-templated transcription"/>
    <property type="evidence" value="ECO:0007669"/>
    <property type="project" value="InterPro"/>
</dbReference>
<dbReference type="Gene3D" id="3.30.40.10">
    <property type="entry name" value="Zinc/RING finger domain, C3HC4 (zinc finger)"/>
    <property type="match status" value="1"/>
</dbReference>
<sequence length="449" mass="50311">MSEERVSLGQCHNTLVGFVACHLRLSEELYLYLKMAAKEEDPEDSAGYRWEGGYEKTWEAIVESADGLLDPCISDIIEREKRKRYLERNKDRVRLGMMRLLIIVIDMSDAMEDKDLKPSRQLCTLKLLEGFVHEYFDQNPISQFGIIITRNKRAEIVSPLSGNAQKHLEALEKLKKQYTSGEPSLQNSLDLATQALRLMPGHASREVLVIFGSLISCDPGSIIGKTIEDLKTHSIRCSVIGLAAEVRVCKLLCKETNGDYSVILDGAHFKSLLFSQVNPPMATAALESSLIKMGFPHAGKTRHEKRVSFCVCHPPVSNTAVRILDEGYFCPQCCSKYCQIPVECKICGLTLASAPHLARSYHHLFPLKPFSETSLAEALSVVNSEEDLMQSYCTGCMGHLKPSRPVFRCDDCAELFCSDCDLFLHEYVHTCPGCASRTDAGKDDQLRYR</sequence>
<keyword evidence="9" id="KW-0234">DNA repair</keyword>
<dbReference type="EMBL" id="OA882267">
    <property type="protein sequence ID" value="CAD7274284.1"/>
    <property type="molecule type" value="Genomic_DNA"/>
</dbReference>
<dbReference type="GO" id="GO:0006289">
    <property type="term" value="P:nucleotide-excision repair"/>
    <property type="evidence" value="ECO:0007669"/>
    <property type="project" value="UniProtKB-UniRule"/>
</dbReference>
<proteinExistence type="inferred from homology"/>
<feature type="domain" description="C2H2-type" evidence="14">
    <location>
        <begin position="407"/>
        <end position="430"/>
    </location>
</feature>
<keyword evidence="4" id="KW-0227">DNA damage</keyword>
<evidence type="ECO:0000256" key="11">
    <source>
        <dbReference type="PIRNR" id="PIRNR015919"/>
    </source>
</evidence>
<evidence type="ECO:0000256" key="6">
    <source>
        <dbReference type="ARBA" id="ARBA00022833"/>
    </source>
</evidence>
<dbReference type="SUPFAM" id="SSF57889">
    <property type="entry name" value="Cysteine-rich domain"/>
    <property type="match status" value="1"/>
</dbReference>
<keyword evidence="5 13" id="KW-0863">Zinc-finger</keyword>
<organism evidence="16">
    <name type="scientific">Notodromas monacha</name>
    <dbReference type="NCBI Taxonomy" id="399045"/>
    <lineage>
        <taxon>Eukaryota</taxon>
        <taxon>Metazoa</taxon>
        <taxon>Ecdysozoa</taxon>
        <taxon>Arthropoda</taxon>
        <taxon>Crustacea</taxon>
        <taxon>Oligostraca</taxon>
        <taxon>Ostracoda</taxon>
        <taxon>Podocopa</taxon>
        <taxon>Podocopida</taxon>
        <taxon>Cypridocopina</taxon>
        <taxon>Cypridoidea</taxon>
        <taxon>Cyprididae</taxon>
        <taxon>Notodromas</taxon>
    </lineage>
</organism>
<keyword evidence="10 11" id="KW-0539">Nucleus</keyword>
<dbReference type="InterPro" id="IPR004595">
    <property type="entry name" value="TFIIH_C1-like_dom"/>
</dbReference>
<keyword evidence="17" id="KW-1185">Reference proteome</keyword>
<evidence type="ECO:0000259" key="15">
    <source>
        <dbReference type="PROSITE" id="PS50234"/>
    </source>
</evidence>
<dbReference type="SMART" id="SM01047">
    <property type="entry name" value="C1_4"/>
    <property type="match status" value="1"/>
</dbReference>
<evidence type="ECO:0000256" key="2">
    <source>
        <dbReference type="ARBA" id="ARBA00006092"/>
    </source>
</evidence>
<keyword evidence="8 11" id="KW-0804">Transcription</keyword>
<dbReference type="PROSITE" id="PS50234">
    <property type="entry name" value="VWFA"/>
    <property type="match status" value="1"/>
</dbReference>
<dbReference type="InterPro" id="IPR002035">
    <property type="entry name" value="VWF_A"/>
</dbReference>
<dbReference type="InterPro" id="IPR012170">
    <property type="entry name" value="TFIIH_SSL1/p44"/>
</dbReference>
<dbReference type="GO" id="GO:0000439">
    <property type="term" value="C:transcription factor TFIIH core complex"/>
    <property type="evidence" value="ECO:0007669"/>
    <property type="project" value="InterPro"/>
</dbReference>
<evidence type="ECO:0000256" key="13">
    <source>
        <dbReference type="PROSITE-ProRule" id="PRU00042"/>
    </source>
</evidence>
<evidence type="ECO:0000259" key="14">
    <source>
        <dbReference type="PROSITE" id="PS50157"/>
    </source>
</evidence>
<evidence type="ECO:0000256" key="4">
    <source>
        <dbReference type="ARBA" id="ARBA00022763"/>
    </source>
</evidence>
<dbReference type="NCBIfam" id="TIGR00622">
    <property type="entry name" value="ssl1"/>
    <property type="match status" value="1"/>
</dbReference>
<dbReference type="InterPro" id="IPR036465">
    <property type="entry name" value="vWFA_dom_sf"/>
</dbReference>
<keyword evidence="6 11" id="KW-0862">Zinc</keyword>
<dbReference type="Gene3D" id="3.40.50.410">
    <property type="entry name" value="von Willebrand factor, type A domain"/>
    <property type="match status" value="1"/>
</dbReference>
<dbReference type="Proteomes" id="UP000678499">
    <property type="component" value="Unassembled WGS sequence"/>
</dbReference>
<evidence type="ECO:0000256" key="1">
    <source>
        <dbReference type="ARBA" id="ARBA00004123"/>
    </source>
</evidence>
<comment type="subcellular location">
    <subcellularLocation>
        <location evidence="1 11">Nucleus</location>
    </subcellularLocation>
</comment>
<dbReference type="PANTHER" id="PTHR12695:SF2">
    <property type="entry name" value="GENERAL TRANSCRIPTION FACTOR IIH SUBUNIT 2-RELATED"/>
    <property type="match status" value="1"/>
</dbReference>
<dbReference type="InterPro" id="IPR007198">
    <property type="entry name" value="Ssl1-like"/>
</dbReference>
<dbReference type="EMBL" id="CAJPEX010000230">
    <property type="protein sequence ID" value="CAG0914436.1"/>
    <property type="molecule type" value="Genomic_DNA"/>
</dbReference>
<keyword evidence="7 11" id="KW-0805">Transcription regulation</keyword>
<feature type="zinc finger region" description="C4-type" evidence="12">
    <location>
        <begin position="330"/>
        <end position="347"/>
    </location>
</feature>
<evidence type="ECO:0000256" key="5">
    <source>
        <dbReference type="ARBA" id="ARBA00022771"/>
    </source>
</evidence>
<dbReference type="PROSITE" id="PS50157">
    <property type="entry name" value="ZINC_FINGER_C2H2_2"/>
    <property type="match status" value="1"/>
</dbReference>
<dbReference type="GO" id="GO:0005675">
    <property type="term" value="C:transcription factor TFIIH holo complex"/>
    <property type="evidence" value="ECO:0007669"/>
    <property type="project" value="UniProtKB-UniRule"/>
</dbReference>
<dbReference type="PROSITE" id="PS51257">
    <property type="entry name" value="PROKAR_LIPOPROTEIN"/>
    <property type="match status" value="1"/>
</dbReference>
<reference evidence="16" key="1">
    <citation type="submission" date="2020-11" db="EMBL/GenBank/DDBJ databases">
        <authorList>
            <person name="Tran Van P."/>
        </authorList>
    </citation>
    <scope>NUCLEOTIDE SEQUENCE</scope>
</reference>
<dbReference type="GO" id="GO:0006357">
    <property type="term" value="P:regulation of transcription by RNA polymerase II"/>
    <property type="evidence" value="ECO:0007669"/>
    <property type="project" value="TreeGrafter"/>
</dbReference>
<evidence type="ECO:0000256" key="9">
    <source>
        <dbReference type="ARBA" id="ARBA00023204"/>
    </source>
</evidence>
<evidence type="ECO:0000256" key="3">
    <source>
        <dbReference type="ARBA" id="ARBA00022723"/>
    </source>
</evidence>
<dbReference type="InterPro" id="IPR013087">
    <property type="entry name" value="Znf_C2H2_type"/>
</dbReference>
<dbReference type="SMART" id="SM00327">
    <property type="entry name" value="VWA"/>
    <property type="match status" value="1"/>
</dbReference>
<evidence type="ECO:0000313" key="17">
    <source>
        <dbReference type="Proteomes" id="UP000678499"/>
    </source>
</evidence>
<dbReference type="CDD" id="cd01453">
    <property type="entry name" value="vWA_transcription_factor_IIH_type"/>
    <property type="match status" value="1"/>
</dbReference>
<dbReference type="PANTHER" id="PTHR12695">
    <property type="entry name" value="GENERAL TRANSCRIPTION FACTOR IIH SUBUNIT 2"/>
    <property type="match status" value="1"/>
</dbReference>
<accession>A0A7R9GAV5</accession>
<dbReference type="OrthoDB" id="284275at2759"/>
<dbReference type="Pfam" id="PF04056">
    <property type="entry name" value="Ssl1"/>
    <property type="match status" value="1"/>
</dbReference>
<feature type="domain" description="VWFA" evidence="15">
    <location>
        <begin position="100"/>
        <end position="251"/>
    </location>
</feature>